<feature type="compositionally biased region" description="Polar residues" evidence="2">
    <location>
        <begin position="1052"/>
        <end position="1064"/>
    </location>
</feature>
<feature type="region of interest" description="Disordered" evidence="2">
    <location>
        <begin position="1036"/>
        <end position="1064"/>
    </location>
</feature>
<feature type="compositionally biased region" description="Polar residues" evidence="2">
    <location>
        <begin position="917"/>
        <end position="931"/>
    </location>
</feature>
<dbReference type="EMBL" id="UYWX01001146">
    <property type="protein sequence ID" value="VDM20244.1"/>
    <property type="molecule type" value="Genomic_DNA"/>
</dbReference>
<feature type="region of interest" description="Disordered" evidence="2">
    <location>
        <begin position="405"/>
        <end position="531"/>
    </location>
</feature>
<feature type="compositionally biased region" description="Polar residues" evidence="2">
    <location>
        <begin position="360"/>
        <end position="370"/>
    </location>
</feature>
<feature type="domain" description="CRIB" evidence="3">
    <location>
        <begin position="190"/>
        <end position="203"/>
    </location>
</feature>
<feature type="compositionally biased region" description="Low complexity" evidence="2">
    <location>
        <begin position="818"/>
        <end position="834"/>
    </location>
</feature>
<dbReference type="Proteomes" id="UP000274429">
    <property type="component" value="Unassembled WGS sequence"/>
</dbReference>
<feature type="region of interest" description="Disordered" evidence="2">
    <location>
        <begin position="155"/>
        <end position="190"/>
    </location>
</feature>
<feature type="compositionally biased region" description="Basic residues" evidence="2">
    <location>
        <begin position="174"/>
        <end position="184"/>
    </location>
</feature>
<evidence type="ECO:0000256" key="2">
    <source>
        <dbReference type="SAM" id="MobiDB-lite"/>
    </source>
</evidence>
<proteinExistence type="predicted"/>
<name>A0A0R3WP26_HYDTA</name>
<feature type="compositionally biased region" description="Acidic residues" evidence="2">
    <location>
        <begin position="643"/>
        <end position="655"/>
    </location>
</feature>
<reference evidence="6" key="1">
    <citation type="submission" date="2017-02" db="UniProtKB">
        <authorList>
            <consortium name="WormBaseParasite"/>
        </authorList>
    </citation>
    <scope>IDENTIFICATION</scope>
</reference>
<feature type="compositionally biased region" description="Low complexity" evidence="2">
    <location>
        <begin position="495"/>
        <end position="504"/>
    </location>
</feature>
<sequence length="1064" mass="113960">MKNPPVFSAQHDPFFSLSTEEFTTLQTAWVREISDEAELSLLSESCSSEASSPLRRQNEYLQQENAKMRDALQAMRQNMARCQGTIAGLQKDNQILSVLVVSTLYNNPPPLAPPAPRKKPFIYNPFRRNEQKPSAVNSTPLMSGDGEISSATVTSTAGAGEYSPRDYSPAVKSTGRRYGGRKTSKSSPGISYPSDVRHVFHVPCNLVFESNNELYPPVYRCNFSPGSYNTFLGPSIPSPTSPTIYGGGSASSSSYFRPRTDSQSTDPPVHPSSIVFSPTDDAADIARHFAFLYAQNGLTGAAPLITQMTSQTLQQRYHQRLLKSSGTGGLTSYKSAPELCEQVGCSKTRPSTLEGRHTVSRSSAFDPTDTSSDRKPATSSTSGANGSVNTSKRHRIGLSALFHASRSKHNSGSGKPSSPACESVPLSSPPPPVPTITSDLSPPIPPPIPPSGTTTSGAASQTGRAPGKRKSLSTTPRRLLLHKLFQTERNRQRRVSGGSRKSSGLTKKHRDSISPDSSTILPEGTVKSSPDVENRKMAMESSQCNYVPTAMQIPPLPPYLLRQSNRTLGPRRRLLDIIPPPPAPLPAAVASIPRPCTLSATSDGETKGGVCRRPFPLRIKSQSLDVLYQPDEAMAVETKGEESNETEGEEEEGEETGGVAPVNPVPLALWSALHVASIAPLFLDCNSSAPVRSYPPTAPQSASFARVTFSPFTADEFNHAAGVVGKAQSCLGRISSTLALTSVSVDRSRQPTRRQWNTQRELSAPAPSSSPWQRKSNQLPPVYYSPPPGSGGIGRGDGSSGREPCCKCVCHSAGGGSRQSSSATTTTTSSQSSSPWLPVDNPVALSRDAYLKVTQDGYLNRSTIGETLDDDDDDGIDMTSGVQSASSVLLSRSLCGFSPSPLFSPNSFLQQQHPRRSSNSPPTSFLDSSGVTVDPGDQVIILPEEEEEETGELSFGAGEAAEDTATLYAEFQTLPHHALYKTVYDGKVDGDWCNGCTPVSDLPISDSDAVNGELSTERPTEFPAYPCRRRKAFRLKDKPEGLLSSPEDDSANGASDKSTIPTAP</sequence>
<feature type="region of interest" description="Disordered" evidence="2">
    <location>
        <begin position="1003"/>
        <end position="1022"/>
    </location>
</feature>
<dbReference type="InterPro" id="IPR000095">
    <property type="entry name" value="CRIB_dom"/>
</dbReference>
<feature type="compositionally biased region" description="Polar residues" evidence="2">
    <location>
        <begin position="377"/>
        <end position="390"/>
    </location>
</feature>
<feature type="region of interest" description="Disordered" evidence="2">
    <location>
        <begin position="743"/>
        <end position="798"/>
    </location>
</feature>
<feature type="region of interest" description="Disordered" evidence="2">
    <location>
        <begin position="906"/>
        <end position="935"/>
    </location>
</feature>
<protein>
    <submittedName>
        <fullName evidence="6">CRIB domain-containing protein</fullName>
    </submittedName>
</protein>
<organism evidence="6">
    <name type="scientific">Hydatigena taeniaeformis</name>
    <name type="common">Feline tapeworm</name>
    <name type="synonym">Taenia taeniaeformis</name>
    <dbReference type="NCBI Taxonomy" id="6205"/>
    <lineage>
        <taxon>Eukaryota</taxon>
        <taxon>Metazoa</taxon>
        <taxon>Spiralia</taxon>
        <taxon>Lophotrochozoa</taxon>
        <taxon>Platyhelminthes</taxon>
        <taxon>Cestoda</taxon>
        <taxon>Eucestoda</taxon>
        <taxon>Cyclophyllidea</taxon>
        <taxon>Taeniidae</taxon>
        <taxon>Hydatigera</taxon>
    </lineage>
</organism>
<evidence type="ECO:0000256" key="1">
    <source>
        <dbReference type="SAM" id="Coils"/>
    </source>
</evidence>
<feature type="region of interest" description="Disordered" evidence="2">
    <location>
        <begin position="347"/>
        <end position="392"/>
    </location>
</feature>
<feature type="coiled-coil region" evidence="1">
    <location>
        <begin position="58"/>
        <end position="92"/>
    </location>
</feature>
<feature type="region of interest" description="Disordered" evidence="2">
    <location>
        <begin position="636"/>
        <end position="659"/>
    </location>
</feature>
<dbReference type="STRING" id="6205.A0A0R3WP26"/>
<reference evidence="4 5" key="2">
    <citation type="submission" date="2018-11" db="EMBL/GenBank/DDBJ databases">
        <authorList>
            <consortium name="Pathogen Informatics"/>
        </authorList>
    </citation>
    <scope>NUCLEOTIDE SEQUENCE [LARGE SCALE GENOMIC DNA]</scope>
</reference>
<dbReference type="PROSITE" id="PS50108">
    <property type="entry name" value="CRIB"/>
    <property type="match status" value="1"/>
</dbReference>
<keyword evidence="5" id="KW-1185">Reference proteome</keyword>
<feature type="region of interest" description="Disordered" evidence="2">
    <location>
        <begin position="242"/>
        <end position="271"/>
    </location>
</feature>
<dbReference type="OrthoDB" id="6288972at2759"/>
<evidence type="ECO:0000313" key="4">
    <source>
        <dbReference type="EMBL" id="VDM20244.1"/>
    </source>
</evidence>
<feature type="compositionally biased region" description="Low complexity" evidence="2">
    <location>
        <begin position="451"/>
        <end position="465"/>
    </location>
</feature>
<evidence type="ECO:0000313" key="6">
    <source>
        <dbReference type="WBParaSite" id="TTAC_0000251401-mRNA-1"/>
    </source>
</evidence>
<gene>
    <name evidence="4" type="ORF">TTAC_LOCUS2501</name>
</gene>
<accession>A0A0R3WP26</accession>
<evidence type="ECO:0000259" key="3">
    <source>
        <dbReference type="PROSITE" id="PS50108"/>
    </source>
</evidence>
<feature type="region of interest" description="Disordered" evidence="2">
    <location>
        <begin position="812"/>
        <end position="840"/>
    </location>
</feature>
<keyword evidence="1" id="KW-0175">Coiled coil</keyword>
<feature type="compositionally biased region" description="Polar residues" evidence="2">
    <location>
        <begin position="753"/>
        <end position="779"/>
    </location>
</feature>
<dbReference type="AlphaFoldDB" id="A0A0R3WP26"/>
<dbReference type="WBParaSite" id="TTAC_0000251401-mRNA-1">
    <property type="protein sequence ID" value="TTAC_0000251401-mRNA-1"/>
    <property type="gene ID" value="TTAC_0000251401"/>
</dbReference>
<evidence type="ECO:0000313" key="5">
    <source>
        <dbReference type="Proteomes" id="UP000274429"/>
    </source>
</evidence>